<evidence type="ECO:0000256" key="2">
    <source>
        <dbReference type="ARBA" id="ARBA00022801"/>
    </source>
</evidence>
<dbReference type="GO" id="GO:0052689">
    <property type="term" value="F:carboxylic ester hydrolase activity"/>
    <property type="evidence" value="ECO:0000318"/>
    <property type="project" value="GO_Central"/>
</dbReference>
<evidence type="ECO:0000259" key="3">
    <source>
        <dbReference type="Pfam" id="PF00561"/>
    </source>
</evidence>
<accession>Q54Y48</accession>
<protein>
    <recommendedName>
        <fullName evidence="3">AB hydrolase-1 domain-containing protein</fullName>
    </recommendedName>
</protein>
<dbReference type="Proteomes" id="UP000002195">
    <property type="component" value="Unassembled WGS sequence"/>
</dbReference>
<dbReference type="ESTHER" id="dicdi-q54y48">
    <property type="family name" value="ABHD11-Acetyl_transferase"/>
</dbReference>
<dbReference type="InParanoid" id="Q54Y48"/>
<dbReference type="KEGG" id="ddi:DDB_G0278415"/>
<dbReference type="PhylomeDB" id="Q54Y48"/>
<dbReference type="AlphaFoldDB" id="Q54Y48"/>
<dbReference type="SUPFAM" id="SSF53474">
    <property type="entry name" value="alpha/beta-Hydrolases"/>
    <property type="match status" value="1"/>
</dbReference>
<dbReference type="PANTHER" id="PTHR46118:SF4">
    <property type="entry name" value="PROTEIN ABHD11"/>
    <property type="match status" value="1"/>
</dbReference>
<dbReference type="PaxDb" id="44689-DDB0205442"/>
<dbReference type="GO" id="GO:0006629">
    <property type="term" value="P:lipid metabolic process"/>
    <property type="evidence" value="ECO:0000318"/>
    <property type="project" value="GO_Central"/>
</dbReference>
<dbReference type="FunCoup" id="Q54Y48">
    <property type="interactions" value="562"/>
</dbReference>
<evidence type="ECO:0000313" key="4">
    <source>
        <dbReference type="EMBL" id="EAL68380.1"/>
    </source>
</evidence>
<dbReference type="Gene3D" id="3.40.50.1820">
    <property type="entry name" value="alpha/beta hydrolase"/>
    <property type="match status" value="1"/>
</dbReference>
<dbReference type="SMR" id="Q54Y48"/>
<dbReference type="FunFam" id="3.40.50.1820:FF:000486">
    <property type="entry name" value="ABHydrolase Domain containing homolog"/>
    <property type="match status" value="1"/>
</dbReference>
<dbReference type="STRING" id="44689.Q54Y48"/>
<dbReference type="GO" id="GO:0005739">
    <property type="term" value="C:mitochondrion"/>
    <property type="evidence" value="ECO:0000318"/>
    <property type="project" value="GO_Central"/>
</dbReference>
<dbReference type="GeneID" id="8621559"/>
<dbReference type="EMBL" id="AAFI02000023">
    <property type="protein sequence ID" value="EAL68380.1"/>
    <property type="molecule type" value="Genomic_DNA"/>
</dbReference>
<dbReference type="dictyBase" id="DDB_G0278415"/>
<keyword evidence="2" id="KW-0378">Hydrolase</keyword>
<dbReference type="eggNOG" id="KOG2382">
    <property type="taxonomic scope" value="Eukaryota"/>
</dbReference>
<keyword evidence="5" id="KW-1185">Reference proteome</keyword>
<dbReference type="InterPro" id="IPR000073">
    <property type="entry name" value="AB_hydrolase_1"/>
</dbReference>
<dbReference type="OMA" id="FLGMSDN"/>
<dbReference type="RefSeq" id="XP_642354.1">
    <property type="nucleotide sequence ID" value="XM_637262.1"/>
</dbReference>
<dbReference type="PANTHER" id="PTHR46118">
    <property type="entry name" value="PROTEIN ABHD11"/>
    <property type="match status" value="1"/>
</dbReference>
<dbReference type="InterPro" id="IPR029058">
    <property type="entry name" value="AB_hydrolase_fold"/>
</dbReference>
<gene>
    <name evidence="4" type="ORF">DDB_G0278415</name>
</gene>
<evidence type="ECO:0000313" key="5">
    <source>
        <dbReference type="Proteomes" id="UP000002195"/>
    </source>
</evidence>
<dbReference type="HOGENOM" id="CLU_020336_53_0_1"/>
<evidence type="ECO:0000256" key="1">
    <source>
        <dbReference type="ARBA" id="ARBA00008645"/>
    </source>
</evidence>
<reference evidence="4 5" key="1">
    <citation type="journal article" date="2005" name="Nature">
        <title>The genome of the social amoeba Dictyostelium discoideum.</title>
        <authorList>
            <consortium name="The Dictyostelium discoideum Sequencing Consortium"/>
            <person name="Eichinger L."/>
            <person name="Pachebat J.A."/>
            <person name="Glockner G."/>
            <person name="Rajandream M.A."/>
            <person name="Sucgang R."/>
            <person name="Berriman M."/>
            <person name="Song J."/>
            <person name="Olsen R."/>
            <person name="Szafranski K."/>
            <person name="Xu Q."/>
            <person name="Tunggal B."/>
            <person name="Kummerfeld S."/>
            <person name="Madera M."/>
            <person name="Konfortov B.A."/>
            <person name="Rivero F."/>
            <person name="Bankier A.T."/>
            <person name="Lehmann R."/>
            <person name="Hamlin N."/>
            <person name="Davies R."/>
            <person name="Gaudet P."/>
            <person name="Fey P."/>
            <person name="Pilcher K."/>
            <person name="Chen G."/>
            <person name="Saunders D."/>
            <person name="Sodergren E."/>
            <person name="Davis P."/>
            <person name="Kerhornou A."/>
            <person name="Nie X."/>
            <person name="Hall N."/>
            <person name="Anjard C."/>
            <person name="Hemphill L."/>
            <person name="Bason N."/>
            <person name="Farbrother P."/>
            <person name="Desany B."/>
            <person name="Just E."/>
            <person name="Morio T."/>
            <person name="Rost R."/>
            <person name="Churcher C."/>
            <person name="Cooper J."/>
            <person name="Haydock S."/>
            <person name="van Driessche N."/>
            <person name="Cronin A."/>
            <person name="Goodhead I."/>
            <person name="Muzny D."/>
            <person name="Mourier T."/>
            <person name="Pain A."/>
            <person name="Lu M."/>
            <person name="Harper D."/>
            <person name="Lindsay R."/>
            <person name="Hauser H."/>
            <person name="James K."/>
            <person name="Quiles M."/>
            <person name="Madan Babu M."/>
            <person name="Saito T."/>
            <person name="Buchrieser C."/>
            <person name="Wardroper A."/>
            <person name="Felder M."/>
            <person name="Thangavelu M."/>
            <person name="Johnson D."/>
            <person name="Knights A."/>
            <person name="Loulseged H."/>
            <person name="Mungall K."/>
            <person name="Oliver K."/>
            <person name="Price C."/>
            <person name="Quail M.A."/>
            <person name="Urushihara H."/>
            <person name="Hernandez J."/>
            <person name="Rabbinowitsch E."/>
            <person name="Steffen D."/>
            <person name="Sanders M."/>
            <person name="Ma J."/>
            <person name="Kohara Y."/>
            <person name="Sharp S."/>
            <person name="Simmonds M."/>
            <person name="Spiegler S."/>
            <person name="Tivey A."/>
            <person name="Sugano S."/>
            <person name="White B."/>
            <person name="Walker D."/>
            <person name="Woodward J."/>
            <person name="Winckler T."/>
            <person name="Tanaka Y."/>
            <person name="Shaulsky G."/>
            <person name="Schleicher M."/>
            <person name="Weinstock G."/>
            <person name="Rosenthal A."/>
            <person name="Cox E.C."/>
            <person name="Chisholm R.L."/>
            <person name="Gibbs R."/>
            <person name="Loomis W.F."/>
            <person name="Platzer M."/>
            <person name="Kay R.R."/>
            <person name="Williams J."/>
            <person name="Dear P.H."/>
            <person name="Noegel A.A."/>
            <person name="Barrell B."/>
            <person name="Kuspa A."/>
        </authorList>
    </citation>
    <scope>NUCLEOTIDE SEQUENCE [LARGE SCALE GENOMIC DNA]</scope>
    <source>
        <strain evidence="4 5">AX4</strain>
    </source>
</reference>
<organism evidence="4 5">
    <name type="scientific">Dictyostelium discoideum</name>
    <name type="common">Social amoeba</name>
    <dbReference type="NCBI Taxonomy" id="44689"/>
    <lineage>
        <taxon>Eukaryota</taxon>
        <taxon>Amoebozoa</taxon>
        <taxon>Evosea</taxon>
        <taxon>Eumycetozoa</taxon>
        <taxon>Dictyostelia</taxon>
        <taxon>Dictyosteliales</taxon>
        <taxon>Dictyosteliaceae</taxon>
        <taxon>Dictyostelium</taxon>
    </lineage>
</organism>
<dbReference type="VEuPathDB" id="AmoebaDB:DDB_G0278415"/>
<name>Q54Y48_DICDI</name>
<comment type="similarity">
    <text evidence="1">Belongs to the AB hydrolase superfamily.</text>
</comment>
<sequence>MIRNNNKFSNIYKNCKRYYCNSNTNNGKPVDLVFNIQNPTTTTNGVGKNLNEIKNIIILHGLFGAGGNWRSVSPKIADLTNCNVIQVDQRNHGTSPHSDEFSYKLMSDDLNQLINKQSIEDLCIIGHSMGGRVAMLYSLLNPTKVKKLIVVDISPSELKSNTILEFKDYLERMKSMDLSKISNRRQAEDWLEPAVPDKGVRLFLLTNLILGDNGKYFWRMNIDGLLKNIESVSSFPSESEIQSLKNSTSPVQYTNDTLFISGGKSKFIQDRDLPKIKQFFPNYKLEVVPHVGHWIHAEDPIKFVNIASNFINKN</sequence>
<feature type="domain" description="AB hydrolase-1" evidence="3">
    <location>
        <begin position="55"/>
        <end position="300"/>
    </location>
</feature>
<comment type="caution">
    <text evidence="4">The sequence shown here is derived from an EMBL/GenBank/DDBJ whole genome shotgun (WGS) entry which is preliminary data.</text>
</comment>
<dbReference type="Pfam" id="PF00561">
    <property type="entry name" value="Abhydrolase_1"/>
    <property type="match status" value="1"/>
</dbReference>
<proteinExistence type="inferred from homology"/>